<comment type="caution">
    <text evidence="2">The sequence shown here is derived from an EMBL/GenBank/DDBJ whole genome shotgun (WGS) entry which is preliminary data.</text>
</comment>
<feature type="region of interest" description="Disordered" evidence="1">
    <location>
        <begin position="22"/>
        <end position="83"/>
    </location>
</feature>
<gene>
    <name evidence="2" type="ORF">RFULGI_LOCUS7649</name>
</gene>
<proteinExistence type="predicted"/>
<sequence>MSSEASNSINFYGNIQNNGIIASEATKNRSVTNTTHPEKKRPAEDASHVTTSPPNLRHHTPPPHYILVSSDSEPDEDDNSDKEEKFCLDINTVSFDDYVDQSKRDSKWKLLDGRHLVKALNSKTSEMVKLFPKKDKKEQTLIAKRLSSIIDLSSEFEDGMCSWFEKDWANIKKKVYEIIDMKPKAFEGEVENVIGTIEEEKMSEIEYAIEMIAPIMSEIFNDTSEYINLRWGETLSNVMSDRRRKIDLRIIRIADKLELSHSECSKIPSPTKIIHDRSKCLRTLKGVLNNFLKRDLSDEEVRDSKILGIQFSGLHGQIIGIELLDDGLYFGLEGPTFEFPTQFMNIKCLRSALEALFFFK</sequence>
<protein>
    <submittedName>
        <fullName evidence="2">9120_t:CDS:1</fullName>
    </submittedName>
</protein>
<organism evidence="2 3">
    <name type="scientific">Racocetra fulgida</name>
    <dbReference type="NCBI Taxonomy" id="60492"/>
    <lineage>
        <taxon>Eukaryota</taxon>
        <taxon>Fungi</taxon>
        <taxon>Fungi incertae sedis</taxon>
        <taxon>Mucoromycota</taxon>
        <taxon>Glomeromycotina</taxon>
        <taxon>Glomeromycetes</taxon>
        <taxon>Diversisporales</taxon>
        <taxon>Gigasporaceae</taxon>
        <taxon>Racocetra</taxon>
    </lineage>
</organism>
<feature type="compositionally biased region" description="Acidic residues" evidence="1">
    <location>
        <begin position="72"/>
        <end position="81"/>
    </location>
</feature>
<feature type="non-terminal residue" evidence="2">
    <location>
        <position position="360"/>
    </location>
</feature>
<evidence type="ECO:0000256" key="1">
    <source>
        <dbReference type="SAM" id="MobiDB-lite"/>
    </source>
</evidence>
<feature type="compositionally biased region" description="Basic and acidic residues" evidence="1">
    <location>
        <begin position="36"/>
        <end position="47"/>
    </location>
</feature>
<dbReference type="Proteomes" id="UP000789396">
    <property type="component" value="Unassembled WGS sequence"/>
</dbReference>
<keyword evidence="3" id="KW-1185">Reference proteome</keyword>
<dbReference type="AlphaFoldDB" id="A0A9N9GRT2"/>
<name>A0A9N9GRT2_9GLOM</name>
<dbReference type="EMBL" id="CAJVPZ010011338">
    <property type="protein sequence ID" value="CAG8629040.1"/>
    <property type="molecule type" value="Genomic_DNA"/>
</dbReference>
<dbReference type="OrthoDB" id="2432189at2759"/>
<reference evidence="2" key="1">
    <citation type="submission" date="2021-06" db="EMBL/GenBank/DDBJ databases">
        <authorList>
            <person name="Kallberg Y."/>
            <person name="Tangrot J."/>
            <person name="Rosling A."/>
        </authorList>
    </citation>
    <scope>NUCLEOTIDE SEQUENCE</scope>
    <source>
        <strain evidence="2">IN212</strain>
    </source>
</reference>
<evidence type="ECO:0000313" key="2">
    <source>
        <dbReference type="EMBL" id="CAG8629040.1"/>
    </source>
</evidence>
<accession>A0A9N9GRT2</accession>
<evidence type="ECO:0000313" key="3">
    <source>
        <dbReference type="Proteomes" id="UP000789396"/>
    </source>
</evidence>